<reference evidence="5 6" key="1">
    <citation type="submission" date="2017-06" db="EMBL/GenBank/DDBJ databases">
        <title>Comparative genomic analysis of Ambrosia Fusariam Clade fungi.</title>
        <authorList>
            <person name="Stajich J.E."/>
            <person name="Carrillo J."/>
            <person name="Kijimoto T."/>
            <person name="Eskalen A."/>
            <person name="O'Donnell K."/>
            <person name="Kasson M."/>
        </authorList>
    </citation>
    <scope>NUCLEOTIDE SEQUENCE [LARGE SCALE GENOMIC DNA]</scope>
    <source>
        <strain evidence="5">UCR3666</strain>
    </source>
</reference>
<dbReference type="SUPFAM" id="SSF53474">
    <property type="entry name" value="alpha/beta-Hydrolases"/>
    <property type="match status" value="1"/>
</dbReference>
<dbReference type="Pfam" id="PF00561">
    <property type="entry name" value="Abhydrolase_1"/>
    <property type="match status" value="1"/>
</dbReference>
<dbReference type="PROSITE" id="PS50056">
    <property type="entry name" value="TYR_PHOSPHATASE_2"/>
    <property type="match status" value="1"/>
</dbReference>
<dbReference type="InterPro" id="IPR020422">
    <property type="entry name" value="TYR_PHOSPHATASE_DUAL_dom"/>
</dbReference>
<feature type="region of interest" description="Disordered" evidence="3">
    <location>
        <begin position="301"/>
        <end position="320"/>
    </location>
</feature>
<dbReference type="Gene3D" id="3.40.50.1820">
    <property type="entry name" value="alpha/beta hydrolase"/>
    <property type="match status" value="1"/>
</dbReference>
<dbReference type="Proteomes" id="UP000277212">
    <property type="component" value="Unassembled WGS sequence"/>
</dbReference>
<dbReference type="SUPFAM" id="SSF52799">
    <property type="entry name" value="(Phosphotyrosine protein) phosphatases II"/>
    <property type="match status" value="1"/>
</dbReference>
<feature type="compositionally biased region" description="Low complexity" evidence="3">
    <location>
        <begin position="359"/>
        <end position="375"/>
    </location>
</feature>
<dbReference type="GO" id="GO:0016020">
    <property type="term" value="C:membrane"/>
    <property type="evidence" value="ECO:0007669"/>
    <property type="project" value="TreeGrafter"/>
</dbReference>
<dbReference type="EMBL" id="NKUJ01000052">
    <property type="protein sequence ID" value="RMJ16157.1"/>
    <property type="molecule type" value="Genomic_DNA"/>
</dbReference>
<keyword evidence="6" id="KW-1185">Reference proteome</keyword>
<keyword evidence="1" id="KW-0378">Hydrolase</keyword>
<proteinExistence type="predicted"/>
<sequence>MTAHHSAAFQQAIDSTDPHLTDPSLLKDHSDFKSYSTSRFEYSGIRVFYRQHAKAEQLPKNPAPLPLLVFLHGLGGSVAQFHPLLSSLVDLAPCLAIDYPGCGRSDFSVTSWEAYTTEALVELLEIIIEDYRDKDAGQRVVLIGHSMGTALSAQLANTKLAHATSLSQYVVGLVAICPVSSPPSESTTAWARRALRIPGWLFDLWRAWDGWGGPESPSVKRFVGEGADEATRILQYRFNKQSRTPVWRRMANGALPVYKDGQPIGGIPTLDTWAGLDIPVYLIAGENDNIVSPKEVDKITKVLDPEKGTSKPDDGEETDQTIVDAAAPVNTSLRPRDHIPQAIDDLRDEDFQVIKQPRSESSSNDSPNDPSTPNETLAELPPQPNHPKKVVRSIVMPPPATHAVLYTPCSVRAIAGLISDFLATHITNRLSLAWQLQYLSREGKWDVKNLAKWKSVNPVSEPIGPVDNPVFRALKTLREADDVHCPPNFVDKWGDIVKDVIDISKDQPVYDPRGLDRAGVHYHKFPTVSKIPPQAHEIEAFIKLVDGLREKQAQRAVAENWPNPEKCVVGVHCHYGFNRTGYFIVCYLVERCGYGVREAIDAFARARPNGIRHSHFLDRLYVRYNVDAVPHTET</sequence>
<dbReference type="InterPro" id="IPR029021">
    <property type="entry name" value="Prot-tyrosine_phosphatase-like"/>
</dbReference>
<dbReference type="GO" id="GO:0004721">
    <property type="term" value="F:phosphoprotein phosphatase activity"/>
    <property type="evidence" value="ECO:0007669"/>
    <property type="project" value="UniProtKB-KW"/>
</dbReference>
<gene>
    <name evidence="5" type="ORF">CDV36_004176</name>
</gene>
<dbReference type="FunFam" id="3.90.190.10:FF:000090">
    <property type="entry name" value="Dual specificity phosphatase catalytic domain protein"/>
    <property type="match status" value="1"/>
</dbReference>
<accession>A0A3M2SF20</accession>
<dbReference type="GO" id="GO:0046464">
    <property type="term" value="P:acylglycerol catabolic process"/>
    <property type="evidence" value="ECO:0007669"/>
    <property type="project" value="TreeGrafter"/>
</dbReference>
<comment type="caution">
    <text evidence="5">The sequence shown here is derived from an EMBL/GenBank/DDBJ whole genome shotgun (WGS) entry which is preliminary data.</text>
</comment>
<dbReference type="Gene3D" id="3.90.190.10">
    <property type="entry name" value="Protein tyrosine phosphatase superfamily"/>
    <property type="match status" value="1"/>
</dbReference>
<keyword evidence="2" id="KW-0904">Protein phosphatase</keyword>
<evidence type="ECO:0000313" key="5">
    <source>
        <dbReference type="EMBL" id="RMJ16157.1"/>
    </source>
</evidence>
<dbReference type="CDD" id="cd14502">
    <property type="entry name" value="RNA_5'-triphosphatase"/>
    <property type="match status" value="1"/>
</dbReference>
<dbReference type="InterPro" id="IPR000340">
    <property type="entry name" value="Dual-sp_phosphatase_cat-dom"/>
</dbReference>
<evidence type="ECO:0000256" key="1">
    <source>
        <dbReference type="ARBA" id="ARBA00022801"/>
    </source>
</evidence>
<dbReference type="Pfam" id="PF00782">
    <property type="entry name" value="DSPc"/>
    <property type="match status" value="1"/>
</dbReference>
<dbReference type="SMART" id="SM00195">
    <property type="entry name" value="DSPc"/>
    <property type="match status" value="1"/>
</dbReference>
<dbReference type="OrthoDB" id="428974at2759"/>
<evidence type="ECO:0000256" key="3">
    <source>
        <dbReference type="SAM" id="MobiDB-lite"/>
    </source>
</evidence>
<protein>
    <recommendedName>
        <fullName evidence="4">Tyrosine specific protein phosphatases domain-containing protein</fullName>
    </recommendedName>
</protein>
<dbReference type="GO" id="GO:0047372">
    <property type="term" value="F:monoacylglycerol lipase activity"/>
    <property type="evidence" value="ECO:0007669"/>
    <property type="project" value="TreeGrafter"/>
</dbReference>
<feature type="compositionally biased region" description="Basic and acidic residues" evidence="3">
    <location>
        <begin position="301"/>
        <end position="313"/>
    </location>
</feature>
<dbReference type="InterPro" id="IPR000073">
    <property type="entry name" value="AB_hydrolase_1"/>
</dbReference>
<evidence type="ECO:0000259" key="4">
    <source>
        <dbReference type="PROSITE" id="PS50056"/>
    </source>
</evidence>
<name>A0A3M2SF20_9HYPO</name>
<feature type="domain" description="Tyrosine specific protein phosphatases" evidence="4">
    <location>
        <begin position="539"/>
        <end position="612"/>
    </location>
</feature>
<dbReference type="InterPro" id="IPR000387">
    <property type="entry name" value="Tyr_Pase_dom"/>
</dbReference>
<dbReference type="PROSITE" id="PS00383">
    <property type="entry name" value="TYR_PHOSPHATASE_1"/>
    <property type="match status" value="1"/>
</dbReference>
<dbReference type="STRING" id="2010991.A0A3M2SF20"/>
<dbReference type="PANTHER" id="PTHR43798:SF5">
    <property type="entry name" value="MONOACYLGLYCEROL LIPASE ABHD6"/>
    <property type="match status" value="1"/>
</dbReference>
<dbReference type="InterPro" id="IPR029058">
    <property type="entry name" value="AB_hydrolase_fold"/>
</dbReference>
<dbReference type="InterPro" id="IPR016130">
    <property type="entry name" value="Tyr_Pase_AS"/>
</dbReference>
<dbReference type="InterPro" id="IPR050266">
    <property type="entry name" value="AB_hydrolase_sf"/>
</dbReference>
<dbReference type="FunFam" id="3.40.50.1820:FF:000273">
    <property type="entry name" value="Dual specificity phosphatase catalytic domain protein"/>
    <property type="match status" value="1"/>
</dbReference>
<dbReference type="PANTHER" id="PTHR43798">
    <property type="entry name" value="MONOACYLGLYCEROL LIPASE"/>
    <property type="match status" value="1"/>
</dbReference>
<organism evidence="5 6">
    <name type="scientific">Fusarium kuroshium</name>
    <dbReference type="NCBI Taxonomy" id="2010991"/>
    <lineage>
        <taxon>Eukaryota</taxon>
        <taxon>Fungi</taxon>
        <taxon>Dikarya</taxon>
        <taxon>Ascomycota</taxon>
        <taxon>Pezizomycotina</taxon>
        <taxon>Sordariomycetes</taxon>
        <taxon>Hypocreomycetidae</taxon>
        <taxon>Hypocreales</taxon>
        <taxon>Nectriaceae</taxon>
        <taxon>Fusarium</taxon>
        <taxon>Fusarium solani species complex</taxon>
    </lineage>
</organism>
<evidence type="ECO:0000256" key="2">
    <source>
        <dbReference type="ARBA" id="ARBA00022912"/>
    </source>
</evidence>
<feature type="region of interest" description="Disordered" evidence="3">
    <location>
        <begin position="357"/>
        <end position="389"/>
    </location>
</feature>
<evidence type="ECO:0000313" key="6">
    <source>
        <dbReference type="Proteomes" id="UP000277212"/>
    </source>
</evidence>
<dbReference type="AlphaFoldDB" id="A0A3M2SF20"/>